<keyword evidence="1" id="KW-0812">Transmembrane</keyword>
<comment type="caution">
    <text evidence="2">The sequence shown here is derived from an EMBL/GenBank/DDBJ whole genome shotgun (WGS) entry which is preliminary data.</text>
</comment>
<proteinExistence type="predicted"/>
<evidence type="ECO:0000256" key="1">
    <source>
        <dbReference type="SAM" id="Phobius"/>
    </source>
</evidence>
<evidence type="ECO:0000313" key="3">
    <source>
        <dbReference type="Proteomes" id="UP000295773"/>
    </source>
</evidence>
<dbReference type="Proteomes" id="UP000295773">
    <property type="component" value="Unassembled WGS sequence"/>
</dbReference>
<gene>
    <name evidence="2" type="ORF">EDD61_105109</name>
</gene>
<accession>A0A4R3TJ55</accession>
<protein>
    <submittedName>
        <fullName evidence="2">Uncharacterized protein</fullName>
    </submittedName>
</protein>
<sequence length="58" mass="6844">MDCVFFWVGIFVLLVALIILAYVICCVHSIDEFVRDISTIVNKCIYFVEKHLFMKRKT</sequence>
<keyword evidence="1" id="KW-0472">Membrane</keyword>
<organism evidence="2 3">
    <name type="scientific">Longicatena caecimuris</name>
    <dbReference type="NCBI Taxonomy" id="1796635"/>
    <lineage>
        <taxon>Bacteria</taxon>
        <taxon>Bacillati</taxon>
        <taxon>Bacillota</taxon>
        <taxon>Erysipelotrichia</taxon>
        <taxon>Erysipelotrichales</taxon>
        <taxon>Erysipelotrichaceae</taxon>
        <taxon>Longicatena</taxon>
    </lineage>
</organism>
<dbReference type="EMBL" id="SMBP01000005">
    <property type="protein sequence ID" value="TCU62301.1"/>
    <property type="molecule type" value="Genomic_DNA"/>
</dbReference>
<keyword evidence="1" id="KW-1133">Transmembrane helix</keyword>
<dbReference type="AlphaFoldDB" id="A0A4R3TJ55"/>
<name>A0A4R3TJ55_9FIRM</name>
<keyword evidence="3" id="KW-1185">Reference proteome</keyword>
<feature type="transmembrane region" description="Helical" evidence="1">
    <location>
        <begin position="6"/>
        <end position="27"/>
    </location>
</feature>
<evidence type="ECO:0000313" key="2">
    <source>
        <dbReference type="EMBL" id="TCU62301.1"/>
    </source>
</evidence>
<reference evidence="2 3" key="1">
    <citation type="submission" date="2019-03" db="EMBL/GenBank/DDBJ databases">
        <title>Genomic Encyclopedia of Type Strains, Phase IV (KMG-IV): sequencing the most valuable type-strain genomes for metagenomic binning, comparative biology and taxonomic classification.</title>
        <authorList>
            <person name="Goeker M."/>
        </authorList>
    </citation>
    <scope>NUCLEOTIDE SEQUENCE [LARGE SCALE GENOMIC DNA]</scope>
    <source>
        <strain evidence="2 3">DSM 29481</strain>
    </source>
</reference>